<keyword evidence="2" id="KW-1185">Reference proteome</keyword>
<feature type="transmembrane region" description="Helical" evidence="1">
    <location>
        <begin position="12"/>
        <end position="35"/>
    </location>
</feature>
<dbReference type="AlphaFoldDB" id="A0A7E4ZYW2"/>
<protein>
    <submittedName>
        <fullName evidence="3">Serpentine receptor class gamma</fullName>
    </submittedName>
</protein>
<organism evidence="2 3">
    <name type="scientific">Panagrellus redivivus</name>
    <name type="common">Microworm</name>
    <dbReference type="NCBI Taxonomy" id="6233"/>
    <lineage>
        <taxon>Eukaryota</taxon>
        <taxon>Metazoa</taxon>
        <taxon>Ecdysozoa</taxon>
        <taxon>Nematoda</taxon>
        <taxon>Chromadorea</taxon>
        <taxon>Rhabditida</taxon>
        <taxon>Tylenchina</taxon>
        <taxon>Panagrolaimomorpha</taxon>
        <taxon>Panagrolaimoidea</taxon>
        <taxon>Panagrolaimidae</taxon>
        <taxon>Panagrellus</taxon>
    </lineage>
</organism>
<reference evidence="2" key="1">
    <citation type="journal article" date="2013" name="Genetics">
        <title>The draft genome and transcriptome of Panagrellus redivivus are shaped by the harsh demands of a free-living lifestyle.</title>
        <authorList>
            <person name="Srinivasan J."/>
            <person name="Dillman A.R."/>
            <person name="Macchietto M.G."/>
            <person name="Heikkinen L."/>
            <person name="Lakso M."/>
            <person name="Fracchia K.M."/>
            <person name="Antoshechkin I."/>
            <person name="Mortazavi A."/>
            <person name="Wong G."/>
            <person name="Sternberg P.W."/>
        </authorList>
    </citation>
    <scope>NUCLEOTIDE SEQUENCE [LARGE SCALE GENOMIC DNA]</scope>
    <source>
        <strain evidence="2">MT8872</strain>
    </source>
</reference>
<keyword evidence="1" id="KW-0472">Membrane</keyword>
<feature type="transmembrane region" description="Helical" evidence="1">
    <location>
        <begin position="55"/>
        <end position="74"/>
    </location>
</feature>
<proteinExistence type="predicted"/>
<sequence length="133" mass="15667">MWQRYKSLWSWRYFIIYCIIAILFTVALALILHIYLVETYVDYATVHFIDRIFKAGFYFAAFLFEISAVAFRVLMKHSHKLDKVDVSLLVQSLIATTCWVINVIMNHLMAVYGFFAFLIFWSNVMVVCGFILP</sequence>
<feature type="transmembrane region" description="Helical" evidence="1">
    <location>
        <begin position="86"/>
        <end position="105"/>
    </location>
</feature>
<accession>A0A7E4ZYW2</accession>
<evidence type="ECO:0000313" key="3">
    <source>
        <dbReference type="WBParaSite" id="Pan_g4296.t1"/>
    </source>
</evidence>
<keyword evidence="1" id="KW-0812">Transmembrane</keyword>
<name>A0A7E4ZYW2_PANRE</name>
<dbReference type="WBParaSite" id="Pan_g4296.t1">
    <property type="protein sequence ID" value="Pan_g4296.t1"/>
    <property type="gene ID" value="Pan_g4296"/>
</dbReference>
<dbReference type="Proteomes" id="UP000492821">
    <property type="component" value="Unassembled WGS sequence"/>
</dbReference>
<reference evidence="3" key="2">
    <citation type="submission" date="2020-10" db="UniProtKB">
        <authorList>
            <consortium name="WormBaseParasite"/>
        </authorList>
    </citation>
    <scope>IDENTIFICATION</scope>
</reference>
<evidence type="ECO:0000256" key="1">
    <source>
        <dbReference type="SAM" id="Phobius"/>
    </source>
</evidence>
<feature type="transmembrane region" description="Helical" evidence="1">
    <location>
        <begin position="111"/>
        <end position="132"/>
    </location>
</feature>
<evidence type="ECO:0000313" key="2">
    <source>
        <dbReference type="Proteomes" id="UP000492821"/>
    </source>
</evidence>
<keyword evidence="1" id="KW-1133">Transmembrane helix</keyword>